<proteinExistence type="predicted"/>
<evidence type="ECO:0000256" key="12">
    <source>
        <dbReference type="ARBA" id="ARBA00080040"/>
    </source>
</evidence>
<dbReference type="OrthoDB" id="6021171at2759"/>
<reference evidence="16" key="2">
    <citation type="submission" date="2023-03" db="EMBL/GenBank/DDBJ databases">
        <authorList>
            <consortium name="Wellcome Sanger Institute Data Sharing"/>
        </authorList>
    </citation>
    <scope>NUCLEOTIDE SEQUENCE [LARGE SCALE GENOMIC DNA]</scope>
</reference>
<protein>
    <recommendedName>
        <fullName evidence="7">E3 ubiquitin ligase TRAF3IP2</fullName>
        <ecNumber evidence="2">2.3.2.27</ecNumber>
    </recommendedName>
    <alternativeName>
        <fullName evidence="8">Adapter protein CIKS</fullName>
    </alternativeName>
    <alternativeName>
        <fullName evidence="9">Connection to IKK and SAPK/JNK</fullName>
    </alternativeName>
    <alternativeName>
        <fullName evidence="12">E3 ubiquitin-protein ligase CIKS</fullName>
    </alternativeName>
    <alternativeName>
        <fullName evidence="10">Nuclear factor NF-kappa-B activator 1</fullName>
    </alternativeName>
    <alternativeName>
        <fullName evidence="11">TRAF3-interacting protein 2</fullName>
    </alternativeName>
</protein>
<accession>A0A3P8PJG5</accession>
<dbReference type="GO" id="GO:0097400">
    <property type="term" value="P:interleukin-17-mediated signaling pathway"/>
    <property type="evidence" value="ECO:0007669"/>
    <property type="project" value="UniProtKB-ARBA"/>
</dbReference>
<evidence type="ECO:0000256" key="4">
    <source>
        <dbReference type="ARBA" id="ARBA00022786"/>
    </source>
</evidence>
<feature type="region of interest" description="Disordered" evidence="13">
    <location>
        <begin position="119"/>
        <end position="139"/>
    </location>
</feature>
<dbReference type="PANTHER" id="PTHR34257:SF4">
    <property type="entry name" value="ADAPTER PROTEIN CIKS"/>
    <property type="match status" value="1"/>
</dbReference>
<dbReference type="GO" id="GO:0061630">
    <property type="term" value="F:ubiquitin protein ligase activity"/>
    <property type="evidence" value="ECO:0007669"/>
    <property type="project" value="UniProtKB-EC"/>
</dbReference>
<evidence type="ECO:0000256" key="6">
    <source>
        <dbReference type="ARBA" id="ARBA00064316"/>
    </source>
</evidence>
<dbReference type="InterPro" id="IPR053047">
    <property type="entry name" value="E3_ubiq_ligase_TRAF3IP2"/>
</dbReference>
<evidence type="ECO:0000313" key="16">
    <source>
        <dbReference type="Proteomes" id="UP000265100"/>
    </source>
</evidence>
<evidence type="ECO:0000256" key="7">
    <source>
        <dbReference type="ARBA" id="ARBA00073304"/>
    </source>
</evidence>
<dbReference type="PROSITE" id="PS51534">
    <property type="entry name" value="SEFIR"/>
    <property type="match status" value="1"/>
</dbReference>
<reference evidence="15" key="4">
    <citation type="submission" date="2025-09" db="UniProtKB">
        <authorList>
            <consortium name="Ensembl"/>
        </authorList>
    </citation>
    <scope>IDENTIFICATION</scope>
</reference>
<dbReference type="STRING" id="8154.ENSACLP00000017108"/>
<name>A0A3P8PJG5_ASTCA</name>
<comment type="subunit">
    <text evidence="6">Interacts with IKBKG/NF-kappa B essential modulator, with CHUK/IKK-alpha and with IKBKB/IKK-beta. Interacts with TRAF6; this interaction is direct. Interacts with IL17RA and IL17RC. Interacts with IL17RB.</text>
</comment>
<dbReference type="InterPro" id="IPR013568">
    <property type="entry name" value="SEFIR_dom"/>
</dbReference>
<keyword evidence="3" id="KW-0808">Transferase</keyword>
<dbReference type="AlphaFoldDB" id="A0A3P8PJG5"/>
<dbReference type="Proteomes" id="UP000265100">
    <property type="component" value="Chromosome 19"/>
</dbReference>
<comment type="catalytic activity">
    <reaction evidence="1">
        <text>S-ubiquitinyl-[E2 ubiquitin-conjugating enzyme]-L-cysteine + [acceptor protein]-L-lysine = [E2 ubiquitin-conjugating enzyme]-L-cysteine + N(6)-ubiquitinyl-[acceptor protein]-L-lysine.</text>
        <dbReference type="EC" id="2.3.2.27"/>
    </reaction>
</comment>
<evidence type="ECO:0000259" key="14">
    <source>
        <dbReference type="PROSITE" id="PS51534"/>
    </source>
</evidence>
<sequence>MEKSGKEPKLENSFQLMNAGVRENEMDRPRCCMNADYFYRSPNRCREMNQEFCEQKLHFMQHVEMIQPRVPEDGREISSRMNLHHQSSDDCFSQGAMPNGTKRECGCWECGAKRCGTTEPANGNTARGEDECDAQPQSDLEEELEAPLPLKDDNEWQHCTPFLLPHHDVHSCGEWLCNLNQYHPQSRHLSAPFQHWTPRNQPQNGLQFHDHFKNNIMGSVSVNVPHFSLPTVEDVSRVSMLNVGSAGAEESASHPHGKRKGIRLPDECRNVFITYSSDVSSEMVPFVDFLTKQGFRPAIDLYDSSIRCMDVNKWTDSYLKDPLTLIIIAISPKYKEDIEGPAVDSHGLHTRYIHSIMQNEFIQQGSLNFRFIPVLFLCASQKHVPSWLQNTRVYRWPQDTEDLLLRLLREERYVAPPVPVELSLFIRPVTMSDAATL</sequence>
<keyword evidence="16" id="KW-1185">Reference proteome</keyword>
<evidence type="ECO:0000256" key="13">
    <source>
        <dbReference type="SAM" id="MobiDB-lite"/>
    </source>
</evidence>
<dbReference type="Ensembl" id="ENSACLT00000017522.2">
    <property type="protein sequence ID" value="ENSACLP00000017108.1"/>
    <property type="gene ID" value="ENSACLG00000011656.2"/>
</dbReference>
<dbReference type="GO" id="GO:0006954">
    <property type="term" value="P:inflammatory response"/>
    <property type="evidence" value="ECO:0007669"/>
    <property type="project" value="UniProtKB-KW"/>
</dbReference>
<dbReference type="FunFam" id="3.40.50.11530:FF:000007">
    <property type="entry name" value="adapter protein CIKS isoform X3"/>
    <property type="match status" value="1"/>
</dbReference>
<evidence type="ECO:0000256" key="3">
    <source>
        <dbReference type="ARBA" id="ARBA00022679"/>
    </source>
</evidence>
<evidence type="ECO:0000256" key="1">
    <source>
        <dbReference type="ARBA" id="ARBA00000900"/>
    </source>
</evidence>
<dbReference type="GO" id="GO:0006959">
    <property type="term" value="P:humoral immune response"/>
    <property type="evidence" value="ECO:0007669"/>
    <property type="project" value="TreeGrafter"/>
</dbReference>
<dbReference type="Gene3D" id="3.40.50.11530">
    <property type="match status" value="1"/>
</dbReference>
<organism evidence="15 16">
    <name type="scientific">Astatotilapia calliptera</name>
    <name type="common">Eastern happy</name>
    <name type="synonym">Chromis callipterus</name>
    <dbReference type="NCBI Taxonomy" id="8154"/>
    <lineage>
        <taxon>Eukaryota</taxon>
        <taxon>Metazoa</taxon>
        <taxon>Chordata</taxon>
        <taxon>Craniata</taxon>
        <taxon>Vertebrata</taxon>
        <taxon>Euteleostomi</taxon>
        <taxon>Actinopterygii</taxon>
        <taxon>Neopterygii</taxon>
        <taxon>Teleostei</taxon>
        <taxon>Neoteleostei</taxon>
        <taxon>Acanthomorphata</taxon>
        <taxon>Ovalentaria</taxon>
        <taxon>Cichlomorphae</taxon>
        <taxon>Cichliformes</taxon>
        <taxon>Cichlidae</taxon>
        <taxon>African cichlids</taxon>
        <taxon>Pseudocrenilabrinae</taxon>
        <taxon>Haplochromini</taxon>
        <taxon>Astatotilapia</taxon>
    </lineage>
</organism>
<evidence type="ECO:0000256" key="9">
    <source>
        <dbReference type="ARBA" id="ARBA00076636"/>
    </source>
</evidence>
<keyword evidence="4" id="KW-0833">Ubl conjugation pathway</keyword>
<evidence type="ECO:0000256" key="2">
    <source>
        <dbReference type="ARBA" id="ARBA00012483"/>
    </source>
</evidence>
<evidence type="ECO:0000256" key="5">
    <source>
        <dbReference type="ARBA" id="ARBA00023198"/>
    </source>
</evidence>
<dbReference type="GeneTree" id="ENSGT00940000164609"/>
<dbReference type="GO" id="GO:0038173">
    <property type="term" value="P:interleukin-17A-mediated signaling pathway"/>
    <property type="evidence" value="ECO:0007669"/>
    <property type="project" value="UniProtKB-ARBA"/>
</dbReference>
<reference evidence="15" key="3">
    <citation type="submission" date="2025-08" db="UniProtKB">
        <authorList>
            <consortium name="Ensembl"/>
        </authorList>
    </citation>
    <scope>IDENTIFICATION</scope>
</reference>
<feature type="domain" description="SEFIR" evidence="14">
    <location>
        <begin position="268"/>
        <end position="405"/>
    </location>
</feature>
<dbReference type="Bgee" id="ENSACLG00000011656">
    <property type="expression patterns" value="Expressed in muscle tissue and 2 other cell types or tissues"/>
</dbReference>
<gene>
    <name evidence="15" type="primary">TRAFD1</name>
</gene>
<dbReference type="GO" id="GO:0005737">
    <property type="term" value="C:cytoplasm"/>
    <property type="evidence" value="ECO:0007669"/>
    <property type="project" value="UniProtKB-ARBA"/>
</dbReference>
<dbReference type="GO" id="GO:0043123">
    <property type="term" value="P:positive regulation of canonical NF-kappaB signal transduction"/>
    <property type="evidence" value="ECO:0007669"/>
    <property type="project" value="TreeGrafter"/>
</dbReference>
<dbReference type="PANTHER" id="PTHR34257">
    <property type="entry name" value="ADAPTER PROTEIN CIKS"/>
    <property type="match status" value="1"/>
</dbReference>
<evidence type="ECO:0000256" key="10">
    <source>
        <dbReference type="ARBA" id="ARBA00078387"/>
    </source>
</evidence>
<reference evidence="15 16" key="1">
    <citation type="submission" date="2018-05" db="EMBL/GenBank/DDBJ databases">
        <authorList>
            <person name="Datahose"/>
        </authorList>
    </citation>
    <scope>NUCLEOTIDE SEQUENCE</scope>
</reference>
<keyword evidence="5" id="KW-0395">Inflammatory response</keyword>
<evidence type="ECO:0000256" key="11">
    <source>
        <dbReference type="ARBA" id="ARBA00078673"/>
    </source>
</evidence>
<dbReference type="EC" id="2.3.2.27" evidence="2"/>
<evidence type="ECO:0000256" key="8">
    <source>
        <dbReference type="ARBA" id="ARBA00075327"/>
    </source>
</evidence>
<dbReference type="GO" id="GO:0000209">
    <property type="term" value="P:protein polyubiquitination"/>
    <property type="evidence" value="ECO:0007669"/>
    <property type="project" value="UniProtKB-ARBA"/>
</dbReference>
<evidence type="ECO:0000313" key="15">
    <source>
        <dbReference type="Ensembl" id="ENSACLP00000017108.1"/>
    </source>
</evidence>
<dbReference type="Pfam" id="PF08357">
    <property type="entry name" value="SEFIR"/>
    <property type="match status" value="1"/>
</dbReference>